<proteinExistence type="inferred from homology"/>
<feature type="coiled-coil region" evidence="8">
    <location>
        <begin position="170"/>
        <end position="201"/>
    </location>
</feature>
<protein>
    <submittedName>
        <fullName evidence="10">Uncharacterized protein</fullName>
    </submittedName>
</protein>
<dbReference type="InterPro" id="IPR051906">
    <property type="entry name" value="TolC-like"/>
</dbReference>
<evidence type="ECO:0000313" key="11">
    <source>
        <dbReference type="Proteomes" id="UP000065641"/>
    </source>
</evidence>
<gene>
    <name evidence="10" type="ORF">PS2015_65</name>
</gene>
<name>A0A0S2K8V2_9GAMM</name>
<dbReference type="SUPFAM" id="SSF56954">
    <property type="entry name" value="Outer membrane efflux proteins (OEP)"/>
    <property type="match status" value="1"/>
</dbReference>
<dbReference type="GO" id="GO:0009279">
    <property type="term" value="C:cell outer membrane"/>
    <property type="evidence" value="ECO:0007669"/>
    <property type="project" value="UniProtKB-SubCell"/>
</dbReference>
<dbReference type="AlphaFoldDB" id="A0A0S2K8V2"/>
<keyword evidence="6" id="KW-0472">Membrane</keyword>
<evidence type="ECO:0000256" key="6">
    <source>
        <dbReference type="ARBA" id="ARBA00023136"/>
    </source>
</evidence>
<reference evidence="10 11" key="1">
    <citation type="submission" date="2015-11" db="EMBL/GenBank/DDBJ databases">
        <authorList>
            <person name="Zhang Y."/>
            <person name="Guo Z."/>
        </authorList>
    </citation>
    <scope>NUCLEOTIDE SEQUENCE [LARGE SCALE GENOMIC DNA]</scope>
    <source>
        <strain evidence="10 11">KCTC 32221</strain>
    </source>
</reference>
<dbReference type="Gene3D" id="1.20.1600.10">
    <property type="entry name" value="Outer membrane efflux proteins (OEP)"/>
    <property type="match status" value="1"/>
</dbReference>
<evidence type="ECO:0000256" key="2">
    <source>
        <dbReference type="ARBA" id="ARBA00007613"/>
    </source>
</evidence>
<keyword evidence="7" id="KW-0998">Cell outer membrane</keyword>
<dbReference type="KEGG" id="pspi:PS2015_65"/>
<evidence type="ECO:0000313" key="10">
    <source>
        <dbReference type="EMBL" id="ALO44763.1"/>
    </source>
</evidence>
<comment type="similarity">
    <text evidence="2">Belongs to the outer membrane factor (OMF) (TC 1.B.17) family.</text>
</comment>
<evidence type="ECO:0000256" key="1">
    <source>
        <dbReference type="ARBA" id="ARBA00004442"/>
    </source>
</evidence>
<dbReference type="RefSeq" id="WP_058020298.1">
    <property type="nucleotide sequence ID" value="NZ_CP013189.1"/>
</dbReference>
<keyword evidence="4" id="KW-1134">Transmembrane beta strand</keyword>
<evidence type="ECO:0000256" key="7">
    <source>
        <dbReference type="ARBA" id="ARBA00023237"/>
    </source>
</evidence>
<sequence precursor="true">MIMIVDSRFCRRQNMVLPLMVALLTATVSLQTTAQAPEDSNTAAPLTERHEGMGTTLEDFFTASLEYSPRLQIAEERVNIGSSRRQAANGQLLPQVSATASISENRQETSLIDRSYRGERYALQLRQVLFDWRVFSQRSQAYLEENQFEAEYYAELSALLADVSERYFDVLQAQDALESSNAELEAVRNQLQQVRRMHELQMVQVTDLYEAEARVSAIEAEQVYLSSELMLAKEALRAATGLAVGDLYTLGDTADLPRIDGTVEDWVLRARANSHIIQARQYAVEAADSRVSERRGNYMPRVNLIAQQQRSDLGFDNVPIDRTDTGYLGLDVSIPLFAGGSNRASVREAVSQQSIARNELRQTQLDISEQTRFAFLRLQAAERQIRAAESLLESRQVSARARQRGFELGTVTTVEVLDAVRDQFMAERDLQQIRYDYIRLSLFLRRDAGTLTADDLLDISSRLQAPDL</sequence>
<dbReference type="GO" id="GO:1990281">
    <property type="term" value="C:efflux pump complex"/>
    <property type="evidence" value="ECO:0007669"/>
    <property type="project" value="TreeGrafter"/>
</dbReference>
<organism evidence="10 11">
    <name type="scientific">Pseudohongiella spirulinae</name>
    <dbReference type="NCBI Taxonomy" id="1249552"/>
    <lineage>
        <taxon>Bacteria</taxon>
        <taxon>Pseudomonadati</taxon>
        <taxon>Pseudomonadota</taxon>
        <taxon>Gammaproteobacteria</taxon>
        <taxon>Pseudomonadales</taxon>
        <taxon>Pseudohongiellaceae</taxon>
        <taxon>Pseudohongiella</taxon>
    </lineage>
</organism>
<evidence type="ECO:0000256" key="5">
    <source>
        <dbReference type="ARBA" id="ARBA00022692"/>
    </source>
</evidence>
<feature type="chain" id="PRO_5006601303" evidence="9">
    <location>
        <begin position="35"/>
        <end position="468"/>
    </location>
</feature>
<keyword evidence="11" id="KW-1185">Reference proteome</keyword>
<dbReference type="GO" id="GO:0015288">
    <property type="term" value="F:porin activity"/>
    <property type="evidence" value="ECO:0007669"/>
    <property type="project" value="TreeGrafter"/>
</dbReference>
<comment type="subcellular location">
    <subcellularLocation>
        <location evidence="1">Cell outer membrane</location>
    </subcellularLocation>
</comment>
<dbReference type="PATRIC" id="fig|1249552.3.peg.65"/>
<dbReference type="Proteomes" id="UP000065641">
    <property type="component" value="Chromosome"/>
</dbReference>
<dbReference type="PANTHER" id="PTHR30026:SF20">
    <property type="entry name" value="OUTER MEMBRANE PROTEIN TOLC"/>
    <property type="match status" value="1"/>
</dbReference>
<dbReference type="InterPro" id="IPR003423">
    <property type="entry name" value="OMP_efflux"/>
</dbReference>
<dbReference type="EMBL" id="CP013189">
    <property type="protein sequence ID" value="ALO44763.1"/>
    <property type="molecule type" value="Genomic_DNA"/>
</dbReference>
<dbReference type="OrthoDB" id="9813458at2"/>
<evidence type="ECO:0000256" key="4">
    <source>
        <dbReference type="ARBA" id="ARBA00022452"/>
    </source>
</evidence>
<keyword evidence="3" id="KW-0813">Transport</keyword>
<evidence type="ECO:0000256" key="9">
    <source>
        <dbReference type="SAM" id="SignalP"/>
    </source>
</evidence>
<dbReference type="STRING" id="1249552.PS2015_65"/>
<keyword evidence="9" id="KW-0732">Signal</keyword>
<dbReference type="Pfam" id="PF02321">
    <property type="entry name" value="OEP"/>
    <property type="match status" value="2"/>
</dbReference>
<feature type="signal peptide" evidence="9">
    <location>
        <begin position="1"/>
        <end position="34"/>
    </location>
</feature>
<evidence type="ECO:0000256" key="8">
    <source>
        <dbReference type="SAM" id="Coils"/>
    </source>
</evidence>
<keyword evidence="8" id="KW-0175">Coiled coil</keyword>
<accession>A0A0S2K8V2</accession>
<dbReference type="PANTHER" id="PTHR30026">
    <property type="entry name" value="OUTER MEMBRANE PROTEIN TOLC"/>
    <property type="match status" value="1"/>
</dbReference>
<evidence type="ECO:0000256" key="3">
    <source>
        <dbReference type="ARBA" id="ARBA00022448"/>
    </source>
</evidence>
<dbReference type="GO" id="GO:0015562">
    <property type="term" value="F:efflux transmembrane transporter activity"/>
    <property type="evidence" value="ECO:0007669"/>
    <property type="project" value="InterPro"/>
</dbReference>
<keyword evidence="5" id="KW-0812">Transmembrane</keyword>